<accession>A0A136WDI7</accession>
<feature type="domain" description="CN hydrolase" evidence="1">
    <location>
        <begin position="1"/>
        <end position="235"/>
    </location>
</feature>
<dbReference type="Gene3D" id="3.60.110.10">
    <property type="entry name" value="Carbon-nitrogen hydrolase"/>
    <property type="match status" value="1"/>
</dbReference>
<reference evidence="2 3" key="1">
    <citation type="submission" date="2016-01" db="EMBL/GenBank/DDBJ databases">
        <title>Genome sequence of Clostridium neopropionicum X4, DSM-3847.</title>
        <authorList>
            <person name="Poehlein A."/>
            <person name="Beck M.H."/>
            <person name="Bengelsdorf F.R."/>
            <person name="Daniel R."/>
            <person name="Duerre P."/>
        </authorList>
    </citation>
    <scope>NUCLEOTIDE SEQUENCE [LARGE SCALE GENOMIC DNA]</scope>
    <source>
        <strain evidence="2 3">DSM-3847</strain>
    </source>
</reference>
<name>A0A136WDI7_9FIRM</name>
<dbReference type="PANTHER" id="PTHR47799:SF1">
    <property type="entry name" value="OMEGA-AMIDASE YAFV"/>
    <property type="match status" value="1"/>
</dbReference>
<dbReference type="RefSeq" id="WP_066088260.1">
    <property type="nucleotide sequence ID" value="NZ_LRVM01000006.1"/>
</dbReference>
<dbReference type="SUPFAM" id="SSF56317">
    <property type="entry name" value="Carbon-nitrogen hydrolase"/>
    <property type="match status" value="1"/>
</dbReference>
<dbReference type="PROSITE" id="PS50263">
    <property type="entry name" value="CN_HYDROLASE"/>
    <property type="match status" value="1"/>
</dbReference>
<keyword evidence="2" id="KW-0378">Hydrolase</keyword>
<dbReference type="InterPro" id="IPR036526">
    <property type="entry name" value="C-N_Hydrolase_sf"/>
</dbReference>
<dbReference type="GO" id="GO:0050152">
    <property type="term" value="F:omega-amidase activity"/>
    <property type="evidence" value="ECO:0007669"/>
    <property type="project" value="TreeGrafter"/>
</dbReference>
<dbReference type="EMBL" id="LRVM01000006">
    <property type="protein sequence ID" value="KXL52582.1"/>
    <property type="molecule type" value="Genomic_DNA"/>
</dbReference>
<sequence>MRIGLGQLDVGFENKEYAKKLCEEMIFSAAKAQVDFLVFPEMTLTGFTIKTKELAEDFSNSETLQFFKKNAMLHKMAICFGLPLLSLEKAENHCVIFSETGDLLADYAKIHPFSFGTEAKFYQGGTSLASCMIKEFITTPFVCYDLRFPEIFQIASQTSTLLVVIANWPISRREDWAVLLKARAMENQAFVVGVNRTGNGGGLEYFGDSMVISPRGIILAQAKEETGLTTVDIFPEEALTCRKKFPLKADRKPDLYCKLLQPKNERGFL</sequence>
<evidence type="ECO:0000313" key="2">
    <source>
        <dbReference type="EMBL" id="KXL52582.1"/>
    </source>
</evidence>
<dbReference type="InterPro" id="IPR003010">
    <property type="entry name" value="C-N_Hydrolase"/>
</dbReference>
<comment type="caution">
    <text evidence="2">The sequence shown here is derived from an EMBL/GenBank/DDBJ whole genome shotgun (WGS) entry which is preliminary data.</text>
</comment>
<dbReference type="PATRIC" id="fig|36847.3.peg.2342"/>
<proteinExistence type="predicted"/>
<dbReference type="AlphaFoldDB" id="A0A136WDI7"/>
<dbReference type="OrthoDB" id="9811121at2"/>
<dbReference type="Proteomes" id="UP000070539">
    <property type="component" value="Unassembled WGS sequence"/>
</dbReference>
<dbReference type="GO" id="GO:0106008">
    <property type="term" value="F:2-oxoglutaramate amidase activity"/>
    <property type="evidence" value="ECO:0007669"/>
    <property type="project" value="UniProtKB-EC"/>
</dbReference>
<dbReference type="STRING" id="36847.CLNEO_19910"/>
<protein>
    <submittedName>
        <fullName evidence="2">2-oxoglutaramate amidase</fullName>
        <ecNumber evidence="2">3.5.1.111</ecNumber>
    </submittedName>
</protein>
<dbReference type="PANTHER" id="PTHR47799">
    <property type="entry name" value="OMEGA-AMIDASE YAFV"/>
    <property type="match status" value="1"/>
</dbReference>
<dbReference type="EC" id="3.5.1.111" evidence="2"/>
<evidence type="ECO:0000313" key="3">
    <source>
        <dbReference type="Proteomes" id="UP000070539"/>
    </source>
</evidence>
<gene>
    <name evidence="2" type="ORF">CLNEO_19910</name>
</gene>
<dbReference type="Pfam" id="PF00795">
    <property type="entry name" value="CN_hydrolase"/>
    <property type="match status" value="1"/>
</dbReference>
<dbReference type="InterPro" id="IPR052737">
    <property type="entry name" value="Omega-amidase_YafV"/>
</dbReference>
<evidence type="ECO:0000259" key="1">
    <source>
        <dbReference type="PROSITE" id="PS50263"/>
    </source>
</evidence>
<organism evidence="2 3">
    <name type="scientific">Anaerotignum neopropionicum</name>
    <dbReference type="NCBI Taxonomy" id="36847"/>
    <lineage>
        <taxon>Bacteria</taxon>
        <taxon>Bacillati</taxon>
        <taxon>Bacillota</taxon>
        <taxon>Clostridia</taxon>
        <taxon>Lachnospirales</taxon>
        <taxon>Anaerotignaceae</taxon>
        <taxon>Anaerotignum</taxon>
    </lineage>
</organism>
<keyword evidence="3" id="KW-1185">Reference proteome</keyword>